<dbReference type="SUPFAM" id="SSF82784">
    <property type="entry name" value="OsmC-like"/>
    <property type="match status" value="1"/>
</dbReference>
<reference evidence="2" key="1">
    <citation type="journal article" date="2014" name="Int. J. Syst. Evol. Microbiol.">
        <title>Complete genome sequence of Corynebacterium casei LMG S-19264T (=DSM 44701T), isolated from a smear-ripened cheese.</title>
        <authorList>
            <consortium name="US DOE Joint Genome Institute (JGI-PGF)"/>
            <person name="Walter F."/>
            <person name="Albersmeier A."/>
            <person name="Kalinowski J."/>
            <person name="Ruckert C."/>
        </authorList>
    </citation>
    <scope>NUCLEOTIDE SEQUENCE</scope>
    <source>
        <strain evidence="2">KCTC 22169</strain>
    </source>
</reference>
<feature type="region of interest" description="Disordered" evidence="1">
    <location>
        <begin position="20"/>
        <end position="42"/>
    </location>
</feature>
<accession>A0A918N5I9</accession>
<protein>
    <submittedName>
        <fullName evidence="2">Oxidoreductase</fullName>
    </submittedName>
</protein>
<proteinExistence type="predicted"/>
<dbReference type="AlphaFoldDB" id="A0A918N5I9"/>
<dbReference type="PANTHER" id="PTHR35368:SF1">
    <property type="entry name" value="HYDROPEROXIDE REDUCTASE"/>
    <property type="match status" value="1"/>
</dbReference>
<evidence type="ECO:0000313" key="2">
    <source>
        <dbReference type="EMBL" id="GGX41910.1"/>
    </source>
</evidence>
<dbReference type="InterPro" id="IPR015946">
    <property type="entry name" value="KH_dom-like_a/b"/>
</dbReference>
<organism evidence="2 3">
    <name type="scientific">Saccharospirillum salsuginis</name>
    <dbReference type="NCBI Taxonomy" id="418750"/>
    <lineage>
        <taxon>Bacteria</taxon>
        <taxon>Pseudomonadati</taxon>
        <taxon>Pseudomonadota</taxon>
        <taxon>Gammaproteobacteria</taxon>
        <taxon>Oceanospirillales</taxon>
        <taxon>Saccharospirillaceae</taxon>
        <taxon>Saccharospirillum</taxon>
    </lineage>
</organism>
<dbReference type="Proteomes" id="UP000626148">
    <property type="component" value="Unassembled WGS sequence"/>
</dbReference>
<gene>
    <name evidence="2" type="ORF">GCM10007392_06040</name>
</gene>
<evidence type="ECO:0000313" key="3">
    <source>
        <dbReference type="Proteomes" id="UP000626148"/>
    </source>
</evidence>
<comment type="caution">
    <text evidence="2">The sequence shown here is derived from an EMBL/GenBank/DDBJ whole genome shotgun (WGS) entry which is preliminary data.</text>
</comment>
<dbReference type="PANTHER" id="PTHR35368">
    <property type="entry name" value="HYDROPEROXIDE REDUCTASE"/>
    <property type="match status" value="1"/>
</dbReference>
<reference evidence="2" key="2">
    <citation type="submission" date="2020-09" db="EMBL/GenBank/DDBJ databases">
        <authorList>
            <person name="Sun Q."/>
            <person name="Kim S."/>
        </authorList>
    </citation>
    <scope>NUCLEOTIDE SEQUENCE</scope>
    <source>
        <strain evidence="2">KCTC 22169</strain>
    </source>
</reference>
<dbReference type="Pfam" id="PF02566">
    <property type="entry name" value="OsmC"/>
    <property type="match status" value="1"/>
</dbReference>
<dbReference type="InterPro" id="IPR036102">
    <property type="entry name" value="OsmC/Ohrsf"/>
</dbReference>
<keyword evidence="3" id="KW-1185">Reference proteome</keyword>
<feature type="compositionally biased region" description="Basic and acidic residues" evidence="1">
    <location>
        <begin position="20"/>
        <end position="35"/>
    </location>
</feature>
<dbReference type="InterPro" id="IPR052924">
    <property type="entry name" value="OsmC/Ohr_hydroprdx_reductase"/>
</dbReference>
<dbReference type="Gene3D" id="3.30.300.20">
    <property type="match status" value="1"/>
</dbReference>
<sequence length="133" mass="13946">MPQMTITLNRKDNTASEAHIRDHTVTMDRPTDKGGENQGPMGGETLLAALGGCFMSNLVAAAQGRDIDLGPVDVAITATMGGNPAVFERIDMTVTGGPDVRDLDKLVTIAERGCIASNTLKQGLPVNIKAQQG</sequence>
<dbReference type="InterPro" id="IPR003718">
    <property type="entry name" value="OsmC/Ohr_fam"/>
</dbReference>
<name>A0A918N5I9_9GAMM</name>
<evidence type="ECO:0000256" key="1">
    <source>
        <dbReference type="SAM" id="MobiDB-lite"/>
    </source>
</evidence>
<dbReference type="EMBL" id="BMXR01000001">
    <property type="protein sequence ID" value="GGX41910.1"/>
    <property type="molecule type" value="Genomic_DNA"/>
</dbReference>